<accession>A0A0D6LN80</accession>
<organism evidence="1 2">
    <name type="scientific">Ancylostoma ceylanicum</name>
    <dbReference type="NCBI Taxonomy" id="53326"/>
    <lineage>
        <taxon>Eukaryota</taxon>
        <taxon>Metazoa</taxon>
        <taxon>Ecdysozoa</taxon>
        <taxon>Nematoda</taxon>
        <taxon>Chromadorea</taxon>
        <taxon>Rhabditida</taxon>
        <taxon>Rhabditina</taxon>
        <taxon>Rhabditomorpha</taxon>
        <taxon>Strongyloidea</taxon>
        <taxon>Ancylostomatidae</taxon>
        <taxon>Ancylostomatinae</taxon>
        <taxon>Ancylostoma</taxon>
    </lineage>
</organism>
<dbReference type="Proteomes" id="UP000054495">
    <property type="component" value="Unassembled WGS sequence"/>
</dbReference>
<reference evidence="1 2" key="1">
    <citation type="submission" date="2013-05" db="EMBL/GenBank/DDBJ databases">
        <title>Draft genome of the parasitic nematode Anyclostoma ceylanicum.</title>
        <authorList>
            <person name="Mitreva M."/>
        </authorList>
    </citation>
    <scope>NUCLEOTIDE SEQUENCE [LARGE SCALE GENOMIC DNA]</scope>
</reference>
<name>A0A0D6LN80_9BILA</name>
<sequence>MLESTLQATAKNLLQINFSGLSIKKHVCSDKKKIPNDRAHWLLRRIELSSQESFACVDEAARRMKFFTLCLLFVLLVVYAKAQVAEEFAPEDEVVPIRAKRQFGFGWGRPWGWGGWGRPWGWGGLGGWGYPYGGYWG</sequence>
<gene>
    <name evidence="1" type="ORF">ANCCEY_07624</name>
</gene>
<dbReference type="EMBL" id="KE124996">
    <property type="protein sequence ID" value="EPB73284.1"/>
    <property type="molecule type" value="Genomic_DNA"/>
</dbReference>
<evidence type="ECO:0000313" key="1">
    <source>
        <dbReference type="EMBL" id="EPB73284.1"/>
    </source>
</evidence>
<protein>
    <submittedName>
        <fullName evidence="1">Uncharacterized protein</fullName>
    </submittedName>
</protein>
<keyword evidence="2" id="KW-1185">Reference proteome</keyword>
<evidence type="ECO:0000313" key="2">
    <source>
        <dbReference type="Proteomes" id="UP000054495"/>
    </source>
</evidence>
<proteinExistence type="predicted"/>
<dbReference type="AlphaFoldDB" id="A0A0D6LN80"/>